<sequence length="316" mass="33849">MPHISEAVGYQSPDKPVGWNTRDLLLYAVGLGAKREDLSLVFDLIVADKKWAPFPTYPVVLGLKGDSQDINIFSDAVKPSGAPPPGVPQFNPNRVVHGSQSIEILKSLPKESGDGWKLTSRVVGVHENKSGIIVEQESTLIDKNGVVYARLFGSSFNLGAKTTGEKFSKVIAGPPKGKPVPKGRKPDYVTEDKITPEQAILYRLSGDYNPLHIDPRIGQAAGFGGVILHGLCTFGFVARSIVITVGNNDPNSLVYYGVRFTSPVKPGDSIQTSIWEVGPGPNGTTELAFETKNLTTGKVVLGSGVAYVKKQQGAKL</sequence>
<reference evidence="1" key="2">
    <citation type="journal article" date="2020" name="Nat. Commun.">
        <title>Large-scale genome sequencing of mycorrhizal fungi provides insights into the early evolution of symbiotic traits.</title>
        <authorList>
            <person name="Miyauchi S."/>
            <person name="Kiss E."/>
            <person name="Kuo A."/>
            <person name="Drula E."/>
            <person name="Kohler A."/>
            <person name="Sanchez-Garcia M."/>
            <person name="Morin E."/>
            <person name="Andreopoulos B."/>
            <person name="Barry K.W."/>
            <person name="Bonito G."/>
            <person name="Buee M."/>
            <person name="Carver A."/>
            <person name="Chen C."/>
            <person name="Cichocki N."/>
            <person name="Clum A."/>
            <person name="Culley D."/>
            <person name="Crous P.W."/>
            <person name="Fauchery L."/>
            <person name="Girlanda M."/>
            <person name="Hayes R.D."/>
            <person name="Keri Z."/>
            <person name="LaButti K."/>
            <person name="Lipzen A."/>
            <person name="Lombard V."/>
            <person name="Magnuson J."/>
            <person name="Maillard F."/>
            <person name="Murat C."/>
            <person name="Nolan M."/>
            <person name="Ohm R.A."/>
            <person name="Pangilinan J."/>
            <person name="Pereira M.F."/>
            <person name="Perotto S."/>
            <person name="Peter M."/>
            <person name="Pfister S."/>
            <person name="Riley R."/>
            <person name="Sitrit Y."/>
            <person name="Stielow J.B."/>
            <person name="Szollosi G."/>
            <person name="Zifcakova L."/>
            <person name="Stursova M."/>
            <person name="Spatafora J.W."/>
            <person name="Tedersoo L."/>
            <person name="Vaario L.M."/>
            <person name="Yamada A."/>
            <person name="Yan M."/>
            <person name="Wang P."/>
            <person name="Xu J."/>
            <person name="Bruns T."/>
            <person name="Baldrian P."/>
            <person name="Vilgalys R."/>
            <person name="Dunand C."/>
            <person name="Henrissat B."/>
            <person name="Grigoriev I.V."/>
            <person name="Hibbett D."/>
            <person name="Nagy L.G."/>
            <person name="Martin F.M."/>
        </authorList>
    </citation>
    <scope>NUCLEOTIDE SEQUENCE</scope>
    <source>
        <strain evidence="1">P2</strain>
    </source>
</reference>
<evidence type="ECO:0000313" key="2">
    <source>
        <dbReference type="Proteomes" id="UP000886501"/>
    </source>
</evidence>
<keyword evidence="2" id="KW-1185">Reference proteome</keyword>
<accession>A0ACB6ZI36</accession>
<comment type="caution">
    <text evidence="1">The sequence shown here is derived from an EMBL/GenBank/DDBJ whole genome shotgun (WGS) entry which is preliminary data.</text>
</comment>
<name>A0ACB6ZI36_THEGA</name>
<protein>
    <submittedName>
        <fullName evidence="1">Peroxisomal dehydratase</fullName>
    </submittedName>
</protein>
<evidence type="ECO:0000313" key="1">
    <source>
        <dbReference type="EMBL" id="KAF9649179.1"/>
    </source>
</evidence>
<dbReference type="EMBL" id="MU118001">
    <property type="protein sequence ID" value="KAF9649179.1"/>
    <property type="molecule type" value="Genomic_DNA"/>
</dbReference>
<organism evidence="1 2">
    <name type="scientific">Thelephora ganbajun</name>
    <name type="common">Ganba fungus</name>
    <dbReference type="NCBI Taxonomy" id="370292"/>
    <lineage>
        <taxon>Eukaryota</taxon>
        <taxon>Fungi</taxon>
        <taxon>Dikarya</taxon>
        <taxon>Basidiomycota</taxon>
        <taxon>Agaricomycotina</taxon>
        <taxon>Agaricomycetes</taxon>
        <taxon>Thelephorales</taxon>
        <taxon>Thelephoraceae</taxon>
        <taxon>Thelephora</taxon>
    </lineage>
</organism>
<gene>
    <name evidence="1" type="ORF">BDM02DRAFT_3233322</name>
</gene>
<proteinExistence type="predicted"/>
<reference evidence="1" key="1">
    <citation type="submission" date="2019-10" db="EMBL/GenBank/DDBJ databases">
        <authorList>
            <consortium name="DOE Joint Genome Institute"/>
            <person name="Kuo A."/>
            <person name="Miyauchi S."/>
            <person name="Kiss E."/>
            <person name="Drula E."/>
            <person name="Kohler A."/>
            <person name="Sanchez-Garcia M."/>
            <person name="Andreopoulos B."/>
            <person name="Barry K.W."/>
            <person name="Bonito G."/>
            <person name="Buee M."/>
            <person name="Carver A."/>
            <person name="Chen C."/>
            <person name="Cichocki N."/>
            <person name="Clum A."/>
            <person name="Culley D."/>
            <person name="Crous P.W."/>
            <person name="Fauchery L."/>
            <person name="Girlanda M."/>
            <person name="Hayes R."/>
            <person name="Keri Z."/>
            <person name="Labutti K."/>
            <person name="Lipzen A."/>
            <person name="Lombard V."/>
            <person name="Magnuson J."/>
            <person name="Maillard F."/>
            <person name="Morin E."/>
            <person name="Murat C."/>
            <person name="Nolan M."/>
            <person name="Ohm R."/>
            <person name="Pangilinan J."/>
            <person name="Pereira M."/>
            <person name="Perotto S."/>
            <person name="Peter M."/>
            <person name="Riley R."/>
            <person name="Sitrit Y."/>
            <person name="Stielow B."/>
            <person name="Szollosi G."/>
            <person name="Zifcakova L."/>
            <person name="Stursova M."/>
            <person name="Spatafora J.W."/>
            <person name="Tedersoo L."/>
            <person name="Vaario L.-M."/>
            <person name="Yamada A."/>
            <person name="Yan M."/>
            <person name="Wang P."/>
            <person name="Xu J."/>
            <person name="Bruns T."/>
            <person name="Baldrian P."/>
            <person name="Vilgalys R."/>
            <person name="Henrissat B."/>
            <person name="Grigoriev I.V."/>
            <person name="Hibbett D."/>
            <person name="Nagy L.G."/>
            <person name="Martin F.M."/>
        </authorList>
    </citation>
    <scope>NUCLEOTIDE SEQUENCE</scope>
    <source>
        <strain evidence="1">P2</strain>
    </source>
</reference>
<dbReference type="Proteomes" id="UP000886501">
    <property type="component" value="Unassembled WGS sequence"/>
</dbReference>